<evidence type="ECO:0000313" key="1">
    <source>
        <dbReference type="EMBL" id="CAD7239577.1"/>
    </source>
</evidence>
<dbReference type="PRINTS" id="PR01386">
    <property type="entry name" value="CCMCBIOGNSIS"/>
</dbReference>
<feature type="non-terminal residue" evidence="1">
    <location>
        <position position="1"/>
    </location>
</feature>
<sequence>IIALYEAIEEKRTAGRAVAILAIVGVVNIPIIHFSVEWWNTLHQGATITKFSKPSIATSMLIPLLLMAGAFQVFYAIALFLRARAELIEREYNRSWVKKLTQEMNDE</sequence>
<reference evidence="1" key="1">
    <citation type="submission" date="2020-11" db="EMBL/GenBank/DDBJ databases">
        <authorList>
            <person name="Tran Van P."/>
        </authorList>
    </citation>
    <scope>NUCLEOTIDE SEQUENCE</scope>
</reference>
<organism evidence="1">
    <name type="scientific">Cyprideis torosa</name>
    <dbReference type="NCBI Taxonomy" id="163714"/>
    <lineage>
        <taxon>Eukaryota</taxon>
        <taxon>Metazoa</taxon>
        <taxon>Ecdysozoa</taxon>
        <taxon>Arthropoda</taxon>
        <taxon>Crustacea</taxon>
        <taxon>Oligostraca</taxon>
        <taxon>Ostracoda</taxon>
        <taxon>Podocopa</taxon>
        <taxon>Podocopida</taxon>
        <taxon>Cytherocopina</taxon>
        <taxon>Cytheroidea</taxon>
        <taxon>Cytherideidae</taxon>
        <taxon>Cyprideis</taxon>
    </lineage>
</organism>
<dbReference type="EMBL" id="OB731540">
    <property type="protein sequence ID" value="CAD7239577.1"/>
    <property type="molecule type" value="Genomic_DNA"/>
</dbReference>
<gene>
    <name evidence="1" type="ORF">CTOB1V02_LOCUS17392</name>
</gene>
<protein>
    <submittedName>
        <fullName evidence="1">Uncharacterized protein</fullName>
    </submittedName>
</protein>
<name>A0A7R9A1G7_9CRUS</name>
<dbReference type="GO" id="GO:0016020">
    <property type="term" value="C:membrane"/>
    <property type="evidence" value="ECO:0007669"/>
    <property type="project" value="InterPro"/>
</dbReference>
<dbReference type="AlphaFoldDB" id="A0A7R9A1G7"/>
<dbReference type="InterPro" id="IPR003557">
    <property type="entry name" value="Cyt_c_biogenesis_CcmC"/>
</dbReference>
<dbReference type="GO" id="GO:0017004">
    <property type="term" value="P:cytochrome complex assembly"/>
    <property type="evidence" value="ECO:0007669"/>
    <property type="project" value="InterPro"/>
</dbReference>
<accession>A0A7R9A1G7</accession>
<dbReference type="OrthoDB" id="1873740at2759"/>
<dbReference type="GO" id="GO:0015232">
    <property type="term" value="F:heme transmembrane transporter activity"/>
    <property type="evidence" value="ECO:0007669"/>
    <property type="project" value="InterPro"/>
</dbReference>
<proteinExistence type="predicted"/>